<feature type="transmembrane region" description="Helical" evidence="1">
    <location>
        <begin position="842"/>
        <end position="861"/>
    </location>
</feature>
<feature type="transmembrane region" description="Helical" evidence="1">
    <location>
        <begin position="403"/>
        <end position="424"/>
    </location>
</feature>
<feature type="transmembrane region" description="Helical" evidence="1">
    <location>
        <begin position="225"/>
        <end position="250"/>
    </location>
</feature>
<feature type="transmembrane region" description="Helical" evidence="1">
    <location>
        <begin position="127"/>
        <end position="145"/>
    </location>
</feature>
<feature type="transmembrane region" description="Helical" evidence="1">
    <location>
        <begin position="345"/>
        <end position="366"/>
    </location>
</feature>
<keyword evidence="1" id="KW-0472">Membrane</keyword>
<dbReference type="InterPro" id="IPR018580">
    <property type="entry name" value="Uncharacterised_YfhO"/>
</dbReference>
<feature type="transmembrane region" description="Helical" evidence="1">
    <location>
        <begin position="35"/>
        <end position="55"/>
    </location>
</feature>
<dbReference type="RefSeq" id="WP_273190554.1">
    <property type="nucleotide sequence ID" value="NZ_DYUZ01000029.1"/>
</dbReference>
<dbReference type="PANTHER" id="PTHR38454">
    <property type="entry name" value="INTEGRAL MEMBRANE PROTEIN-RELATED"/>
    <property type="match status" value="1"/>
</dbReference>
<dbReference type="Pfam" id="PF09586">
    <property type="entry name" value="YfhO"/>
    <property type="match status" value="1"/>
</dbReference>
<reference evidence="2" key="2">
    <citation type="submission" date="2021-09" db="EMBL/GenBank/DDBJ databases">
        <authorList>
            <person name="Gilroy R."/>
        </authorList>
    </citation>
    <scope>NUCLEOTIDE SEQUENCE</scope>
    <source>
        <strain evidence="2">ChiHjej13B12-9602</strain>
    </source>
</reference>
<proteinExistence type="predicted"/>
<dbReference type="AlphaFoldDB" id="A0A921ITS3"/>
<evidence type="ECO:0000313" key="2">
    <source>
        <dbReference type="EMBL" id="HJG37662.1"/>
    </source>
</evidence>
<feature type="transmembrane region" description="Helical" evidence="1">
    <location>
        <begin position="178"/>
        <end position="205"/>
    </location>
</feature>
<accession>A0A921ITS3</accession>
<comment type="caution">
    <text evidence="2">The sequence shown here is derived from an EMBL/GenBank/DDBJ whole genome shotgun (WGS) entry which is preliminary data.</text>
</comment>
<sequence>MESRYTYAVAAALTLLGLCAGMVWGGIYPFGDFSIARYDAIFQYTGFIGWFSEVLRGGGDVAYSFAKSLGGGTISLYGFILSSPFNLLAVFFAPSDIPKFLSLLYCLKLTAASLTCLIFIRARFGYTKIWGAMLAAGYALAMTNFTAGSNIMWLDAVYMLPVVCLGLHRLIAEGRVSLLFFSVALSILFNWYSAYMVCLYTIAFFVVDSWLCNRISLRPFIKSGLLYALIMVFALLASMVLFFPVIKYMLTSSAVEQSSTDSISLSLSASPSTFLGYFFFSDNVWPPMGNLPVSGVILLLSTLTLFIGSFRTKIALLASWFFFYLSSCWPPLSLVWTGFMRADSFMPRFGFIIIFTLVYFAADALVRLDSIPERSRRIRALTCSVVSVFAVFILLVFEGTVPLSRPLLFQLAAILVYCIFLIVLPMDKARGLPLLIVSCCAVGLLFVVEQGYEIKKITYTINNDYSMSVHEYETYIDDLSSIVSDLEDGDFFRIESVGFSSVADRAISLPSGEYLAVGMRGLSHYSSATQQPVNDLLGNLGYCLTPGKRAITYYNSPILATDSILGARYLLAQDIEPAGMELMGDARIGSVPDVSLYANPAALAVGFEVPDDMQSIQWGEDVFSNQEAWISSLLGKEVSLYRYSEIATGNDVSPTAEELARAQDDSRVYNPDIEQGTGWEVIAQADGPLYCSILNSGFSGVFVNGQFLQTVGDWEFDTNLMYLGSFNKGDRVTVSLIPSAGVDNSRVTMNAASLDMEAFSTCLDELGSSQLAITSFSDGQLDGEINLTDDSALLLTIPFEEGWQATVNGEEVSIQERDGLMYIPLEAGNSVIRLQYTVPGQLIGSIVSVVGIAGFAVLLIWKKRKGRNQDVYAGSGDAVDEG</sequence>
<keyword evidence="1" id="KW-0812">Transmembrane</keyword>
<feature type="transmembrane region" description="Helical" evidence="1">
    <location>
        <begin position="100"/>
        <end position="120"/>
    </location>
</feature>
<feature type="transmembrane region" description="Helical" evidence="1">
    <location>
        <begin position="76"/>
        <end position="94"/>
    </location>
</feature>
<name>A0A921ITS3_9ACTN</name>
<gene>
    <name evidence="2" type="ORF">K8V70_07380</name>
</gene>
<feature type="transmembrane region" description="Helical" evidence="1">
    <location>
        <begin position="431"/>
        <end position="448"/>
    </location>
</feature>
<organism evidence="2 3">
    <name type="scientific">Enorma phocaeensis</name>
    <dbReference type="NCBI Taxonomy" id="1871019"/>
    <lineage>
        <taxon>Bacteria</taxon>
        <taxon>Bacillati</taxon>
        <taxon>Actinomycetota</taxon>
        <taxon>Coriobacteriia</taxon>
        <taxon>Coriobacteriales</taxon>
        <taxon>Coriobacteriaceae</taxon>
        <taxon>Enorma</taxon>
    </lineage>
</organism>
<evidence type="ECO:0000256" key="1">
    <source>
        <dbReference type="SAM" id="Phobius"/>
    </source>
</evidence>
<dbReference type="EMBL" id="DYUZ01000029">
    <property type="protein sequence ID" value="HJG37662.1"/>
    <property type="molecule type" value="Genomic_DNA"/>
</dbReference>
<reference evidence="2" key="1">
    <citation type="journal article" date="2021" name="PeerJ">
        <title>Extensive microbial diversity within the chicken gut microbiome revealed by metagenomics and culture.</title>
        <authorList>
            <person name="Gilroy R."/>
            <person name="Ravi A."/>
            <person name="Getino M."/>
            <person name="Pursley I."/>
            <person name="Horton D.L."/>
            <person name="Alikhan N.F."/>
            <person name="Baker D."/>
            <person name="Gharbi K."/>
            <person name="Hall N."/>
            <person name="Watson M."/>
            <person name="Adriaenssens E.M."/>
            <person name="Foster-Nyarko E."/>
            <person name="Jarju S."/>
            <person name="Secka A."/>
            <person name="Antonio M."/>
            <person name="Oren A."/>
            <person name="Chaudhuri R.R."/>
            <person name="La Ragione R."/>
            <person name="Hildebrand F."/>
            <person name="Pallen M.J."/>
        </authorList>
    </citation>
    <scope>NUCLEOTIDE SEQUENCE</scope>
    <source>
        <strain evidence="2">ChiHjej13B12-9602</strain>
    </source>
</reference>
<dbReference type="PANTHER" id="PTHR38454:SF1">
    <property type="entry name" value="INTEGRAL MEMBRANE PROTEIN"/>
    <property type="match status" value="1"/>
</dbReference>
<evidence type="ECO:0000313" key="3">
    <source>
        <dbReference type="Proteomes" id="UP000753256"/>
    </source>
</evidence>
<protein>
    <submittedName>
        <fullName evidence="2">YfhO family protein</fullName>
    </submittedName>
</protein>
<feature type="transmembrane region" description="Helical" evidence="1">
    <location>
        <begin position="317"/>
        <end position="339"/>
    </location>
</feature>
<feature type="transmembrane region" description="Helical" evidence="1">
    <location>
        <begin position="292"/>
        <end position="310"/>
    </location>
</feature>
<keyword evidence="1" id="KW-1133">Transmembrane helix</keyword>
<dbReference type="Proteomes" id="UP000753256">
    <property type="component" value="Unassembled WGS sequence"/>
</dbReference>
<feature type="transmembrane region" description="Helical" evidence="1">
    <location>
        <begin position="378"/>
        <end position="397"/>
    </location>
</feature>